<dbReference type="EMBL" id="JANPWB010000016">
    <property type="protein sequence ID" value="KAJ1083873.1"/>
    <property type="molecule type" value="Genomic_DNA"/>
</dbReference>
<protein>
    <submittedName>
        <fullName evidence="2">Uncharacterized protein</fullName>
    </submittedName>
</protein>
<evidence type="ECO:0000313" key="2">
    <source>
        <dbReference type="EMBL" id="KAJ1083873.1"/>
    </source>
</evidence>
<proteinExistence type="predicted"/>
<feature type="compositionally biased region" description="Polar residues" evidence="1">
    <location>
        <begin position="65"/>
        <end position="95"/>
    </location>
</feature>
<feature type="compositionally biased region" description="Basic residues" evidence="1">
    <location>
        <begin position="1"/>
        <end position="12"/>
    </location>
</feature>
<feature type="compositionally biased region" description="Basic residues" evidence="1">
    <location>
        <begin position="157"/>
        <end position="167"/>
    </location>
</feature>
<gene>
    <name evidence="2" type="ORF">NDU88_004028</name>
</gene>
<dbReference type="AlphaFoldDB" id="A0AAV7KY75"/>
<dbReference type="Proteomes" id="UP001066276">
    <property type="component" value="Chromosome 12"/>
</dbReference>
<sequence>MARSKPIHFAKGRRSEHYCTNRRSPLQCPAQSIRSSTTADSLFRSCRMNSGPRRNPPPSVAHPASTASSNPHSRLHNTCNPVTATAGSRRTTSVLQLPGPGHQGPNFANPRPHSPHRAYLIQLPANSALAARPPSQETLAGGRSPTRLPIGPPAHPKANRRPARPRQ</sequence>
<keyword evidence="3" id="KW-1185">Reference proteome</keyword>
<accession>A0AAV7KY75</accession>
<comment type="caution">
    <text evidence="2">The sequence shown here is derived from an EMBL/GenBank/DDBJ whole genome shotgun (WGS) entry which is preliminary data.</text>
</comment>
<organism evidence="2 3">
    <name type="scientific">Pleurodeles waltl</name>
    <name type="common">Iberian ribbed newt</name>
    <dbReference type="NCBI Taxonomy" id="8319"/>
    <lineage>
        <taxon>Eukaryota</taxon>
        <taxon>Metazoa</taxon>
        <taxon>Chordata</taxon>
        <taxon>Craniata</taxon>
        <taxon>Vertebrata</taxon>
        <taxon>Euteleostomi</taxon>
        <taxon>Amphibia</taxon>
        <taxon>Batrachia</taxon>
        <taxon>Caudata</taxon>
        <taxon>Salamandroidea</taxon>
        <taxon>Salamandridae</taxon>
        <taxon>Pleurodelinae</taxon>
        <taxon>Pleurodeles</taxon>
    </lineage>
</organism>
<reference evidence="2" key="1">
    <citation type="journal article" date="2022" name="bioRxiv">
        <title>Sequencing and chromosome-scale assembly of the giantPleurodeles waltlgenome.</title>
        <authorList>
            <person name="Brown T."/>
            <person name="Elewa A."/>
            <person name="Iarovenko S."/>
            <person name="Subramanian E."/>
            <person name="Araus A.J."/>
            <person name="Petzold A."/>
            <person name="Susuki M."/>
            <person name="Suzuki K.-i.T."/>
            <person name="Hayashi T."/>
            <person name="Toyoda A."/>
            <person name="Oliveira C."/>
            <person name="Osipova E."/>
            <person name="Leigh N.D."/>
            <person name="Simon A."/>
            <person name="Yun M.H."/>
        </authorList>
    </citation>
    <scope>NUCLEOTIDE SEQUENCE</scope>
    <source>
        <strain evidence="2">20211129_DDA</strain>
        <tissue evidence="2">Liver</tissue>
    </source>
</reference>
<evidence type="ECO:0000256" key="1">
    <source>
        <dbReference type="SAM" id="MobiDB-lite"/>
    </source>
</evidence>
<name>A0AAV7KY75_PLEWA</name>
<evidence type="ECO:0000313" key="3">
    <source>
        <dbReference type="Proteomes" id="UP001066276"/>
    </source>
</evidence>
<feature type="compositionally biased region" description="Polar residues" evidence="1">
    <location>
        <begin position="21"/>
        <end position="40"/>
    </location>
</feature>
<feature type="region of interest" description="Disordered" evidence="1">
    <location>
        <begin position="1"/>
        <end position="167"/>
    </location>
</feature>